<gene>
    <name evidence="2" type="ORF">SAMN05421833_107122</name>
</gene>
<feature type="transmembrane region" description="Helical" evidence="1">
    <location>
        <begin position="314"/>
        <end position="341"/>
    </location>
</feature>
<dbReference type="RefSeq" id="WP_076434651.1">
    <property type="nucleotide sequence ID" value="NZ_FTNI01000007.1"/>
</dbReference>
<evidence type="ECO:0000256" key="1">
    <source>
        <dbReference type="SAM" id="Phobius"/>
    </source>
</evidence>
<feature type="transmembrane region" description="Helical" evidence="1">
    <location>
        <begin position="150"/>
        <end position="169"/>
    </location>
</feature>
<evidence type="ECO:0000313" key="3">
    <source>
        <dbReference type="Proteomes" id="UP000186096"/>
    </source>
</evidence>
<keyword evidence="1" id="KW-0472">Membrane</keyword>
<name>A0A1N6ZFT3_9ACTN</name>
<proteinExistence type="predicted"/>
<keyword evidence="3" id="KW-1185">Reference proteome</keyword>
<dbReference type="OrthoDB" id="4515621at2"/>
<dbReference type="AlphaFoldDB" id="A0A1N6ZFT3"/>
<organism evidence="2 3">
    <name type="scientific">Microbispora rosea</name>
    <dbReference type="NCBI Taxonomy" id="58117"/>
    <lineage>
        <taxon>Bacteria</taxon>
        <taxon>Bacillati</taxon>
        <taxon>Actinomycetota</taxon>
        <taxon>Actinomycetes</taxon>
        <taxon>Streptosporangiales</taxon>
        <taxon>Streptosporangiaceae</taxon>
        <taxon>Microbispora</taxon>
    </lineage>
</organism>
<evidence type="ECO:0000313" key="2">
    <source>
        <dbReference type="EMBL" id="SIR25673.1"/>
    </source>
</evidence>
<dbReference type="Proteomes" id="UP000186096">
    <property type="component" value="Unassembled WGS sequence"/>
</dbReference>
<dbReference type="STRING" id="58117.SAMN05421833_107122"/>
<dbReference type="EMBL" id="FTNI01000007">
    <property type="protein sequence ID" value="SIR25673.1"/>
    <property type="molecule type" value="Genomic_DNA"/>
</dbReference>
<protein>
    <recommendedName>
        <fullName evidence="4">Peptide zinc metalloprotease protein</fullName>
    </recommendedName>
</protein>
<feature type="transmembrane region" description="Helical" evidence="1">
    <location>
        <begin position="110"/>
        <end position="130"/>
    </location>
</feature>
<feature type="transmembrane region" description="Helical" evidence="1">
    <location>
        <begin position="239"/>
        <end position="258"/>
    </location>
</feature>
<reference evidence="3" key="1">
    <citation type="submission" date="2017-01" db="EMBL/GenBank/DDBJ databases">
        <authorList>
            <person name="Varghese N."/>
            <person name="Submissions S."/>
        </authorList>
    </citation>
    <scope>NUCLEOTIDE SEQUENCE [LARGE SCALE GENOMIC DNA]</scope>
    <source>
        <strain evidence="3">ATCC 12950</strain>
    </source>
</reference>
<sequence length="404" mass="43838">MTPTRVTLHELGVRRDREEWIVGRVETGDVIAVPAPGMRIIRLFQEGATVPEVERRLGAETGTRMNVGGFVDGLVRAGLVAAVDGRPVPGPAPPPPTFPRLLPRHVRWTLNPLLHAALAAVILAGAAVALLRPGTMPGWRDLLWSDRGTLVLLAQTAAGWLLILLHELAHLCTARAAGVPGRIRFGTRLQFLTAQTEVSGIWLAERRVRLTVYLSGMALDAAVCAVCLLLTVATGPRPALSVVALTALIMLSTQFLVFMRTDLYFVLQDVTGCRNLYGDSAAYAAHVCRRALLRRSADPLARLPRTESRWVRAYTALLVAGTALCLCLAAAVTIPVTLGLLAGSVRTLLDPPGWVDAADGVVTVLVVTGFHVLWATTWWRRHGPRARRAAGLLRRNRDPERCVR</sequence>
<feature type="transmembrane region" description="Helical" evidence="1">
    <location>
        <begin position="361"/>
        <end position="379"/>
    </location>
</feature>
<accession>A0A1N6ZFT3</accession>
<feature type="transmembrane region" description="Helical" evidence="1">
    <location>
        <begin position="210"/>
        <end position="233"/>
    </location>
</feature>
<evidence type="ECO:0008006" key="4">
    <source>
        <dbReference type="Google" id="ProtNLM"/>
    </source>
</evidence>
<keyword evidence="1" id="KW-0812">Transmembrane</keyword>
<keyword evidence="1" id="KW-1133">Transmembrane helix</keyword>